<organism evidence="2 3">
    <name type="scientific">Zoarces viviparus</name>
    <name type="common">Viviparous eelpout</name>
    <name type="synonym">Blennius viviparus</name>
    <dbReference type="NCBI Taxonomy" id="48416"/>
    <lineage>
        <taxon>Eukaryota</taxon>
        <taxon>Metazoa</taxon>
        <taxon>Chordata</taxon>
        <taxon>Craniata</taxon>
        <taxon>Vertebrata</taxon>
        <taxon>Euteleostomi</taxon>
        <taxon>Actinopterygii</taxon>
        <taxon>Neopterygii</taxon>
        <taxon>Teleostei</taxon>
        <taxon>Neoteleostei</taxon>
        <taxon>Acanthomorphata</taxon>
        <taxon>Eupercaria</taxon>
        <taxon>Perciformes</taxon>
        <taxon>Cottioidei</taxon>
        <taxon>Zoarcales</taxon>
        <taxon>Zoarcidae</taxon>
        <taxon>Zoarcinae</taxon>
        <taxon>Zoarces</taxon>
    </lineage>
</organism>
<feature type="compositionally biased region" description="Gly residues" evidence="1">
    <location>
        <begin position="154"/>
        <end position="166"/>
    </location>
</feature>
<dbReference type="Proteomes" id="UP001488805">
    <property type="component" value="Unassembled WGS sequence"/>
</dbReference>
<evidence type="ECO:0000313" key="3">
    <source>
        <dbReference type="Proteomes" id="UP001488805"/>
    </source>
</evidence>
<evidence type="ECO:0000256" key="1">
    <source>
        <dbReference type="SAM" id="MobiDB-lite"/>
    </source>
</evidence>
<protein>
    <submittedName>
        <fullName evidence="2">Uncharacterized protein</fullName>
    </submittedName>
</protein>
<dbReference type="AlphaFoldDB" id="A0AAW1FBQ0"/>
<gene>
    <name evidence="2" type="ORF">VZT92_011211</name>
</gene>
<keyword evidence="3" id="KW-1185">Reference proteome</keyword>
<dbReference type="EMBL" id="JBCEZU010000089">
    <property type="protein sequence ID" value="KAK9531807.1"/>
    <property type="molecule type" value="Genomic_DNA"/>
</dbReference>
<name>A0AAW1FBQ0_ZOAVI</name>
<sequence>MVPGRYSAHWRCGGNAAPLQGTCNCSQWLVGGAVGLVWTTPSERGGAASGGKVATRCASPPSEQSLTHISDPLPRRGSTERDALCQVLSSALGDARSGAQTGCLPTNTQPLHSGAAFICCVFFFAVRCNGSLCGIKTAFIHKQRRKRNKDSRRGGTGAASGRGGVDGNTQKI</sequence>
<accession>A0AAW1FBQ0</accession>
<reference evidence="2 3" key="1">
    <citation type="journal article" date="2024" name="Genome Biol. Evol.">
        <title>Chromosome-level genome assembly of the viviparous eelpout Zoarces viviparus.</title>
        <authorList>
            <person name="Fuhrmann N."/>
            <person name="Brasseur M.V."/>
            <person name="Bakowski C.E."/>
            <person name="Podsiadlowski L."/>
            <person name="Prost S."/>
            <person name="Krehenwinkel H."/>
            <person name="Mayer C."/>
        </authorList>
    </citation>
    <scope>NUCLEOTIDE SEQUENCE [LARGE SCALE GENOMIC DNA]</scope>
    <source>
        <strain evidence="2">NO-MEL_2022_Ind0_liver</strain>
    </source>
</reference>
<comment type="caution">
    <text evidence="2">The sequence shown here is derived from an EMBL/GenBank/DDBJ whole genome shotgun (WGS) entry which is preliminary data.</text>
</comment>
<feature type="region of interest" description="Disordered" evidence="1">
    <location>
        <begin position="143"/>
        <end position="172"/>
    </location>
</feature>
<proteinExistence type="predicted"/>
<evidence type="ECO:0000313" key="2">
    <source>
        <dbReference type="EMBL" id="KAK9531807.1"/>
    </source>
</evidence>